<keyword evidence="4" id="KW-1185">Reference proteome</keyword>
<dbReference type="VEuPathDB" id="FungiDB:CHGG_05137"/>
<reference evidence="4" key="1">
    <citation type="journal article" date="2015" name="Genome Announc.">
        <title>Draft genome sequence of the cellulolytic fungus Chaetomium globosum.</title>
        <authorList>
            <person name="Cuomo C.A."/>
            <person name="Untereiner W.A."/>
            <person name="Ma L.-J."/>
            <person name="Grabherr M."/>
            <person name="Birren B.W."/>
        </authorList>
    </citation>
    <scope>NUCLEOTIDE SEQUENCE [LARGE SCALE GENOMIC DNA]</scope>
    <source>
        <strain evidence="4">ATCC 6205 / CBS 148.51 / DSM 1962 / NBRC 6347 / NRRL 1970</strain>
    </source>
</reference>
<dbReference type="InParanoid" id="Q2GZA9"/>
<dbReference type="Proteomes" id="UP000001056">
    <property type="component" value="Unassembled WGS sequence"/>
</dbReference>
<dbReference type="RefSeq" id="XP_001224351.1">
    <property type="nucleotide sequence ID" value="XM_001224350.1"/>
</dbReference>
<evidence type="ECO:0000256" key="2">
    <source>
        <dbReference type="SAM" id="SignalP"/>
    </source>
</evidence>
<proteinExistence type="predicted"/>
<evidence type="ECO:0000313" key="4">
    <source>
        <dbReference type="Proteomes" id="UP000001056"/>
    </source>
</evidence>
<dbReference type="HOGENOM" id="CLU_1062390_0_0_1"/>
<feature type="signal peptide" evidence="2">
    <location>
        <begin position="1"/>
        <end position="18"/>
    </location>
</feature>
<feature type="region of interest" description="Disordered" evidence="1">
    <location>
        <begin position="180"/>
        <end position="207"/>
    </location>
</feature>
<sequence length="263" mass="27507">MELLMLFLLSTALVPVSSSPARRADRSEPFHLAISTTVAGGSPAGHGPSTPTVAPAIELRADNGAAAEPVLGRREALNIGDPNASPADTVILHPWPGQACTTTLSETFGYPCSWDGTTTMYPSTTILFQQINCNGCSSVYVSKDYYYCPNQSINATLRAGIPSTSWSTICQQSTGVAKRTEVDAPAATTPTAESGPKAVRSPEDGVHPAACPTTLVVQPVRSAGKTATTYASFTTTTSTVNCGGCPLVRVGRVEERAVEILFL</sequence>
<feature type="chain" id="PRO_5004208627" evidence="2">
    <location>
        <begin position="19"/>
        <end position="263"/>
    </location>
</feature>
<dbReference type="EMBL" id="CH408032">
    <property type="protein sequence ID" value="EAQ88518.1"/>
    <property type="molecule type" value="Genomic_DNA"/>
</dbReference>
<protein>
    <submittedName>
        <fullName evidence="3">Uncharacterized protein</fullName>
    </submittedName>
</protein>
<gene>
    <name evidence="3" type="ORF">CHGG_05137</name>
</gene>
<dbReference type="eggNOG" id="ENOG502RKGT">
    <property type="taxonomic scope" value="Eukaryota"/>
</dbReference>
<dbReference type="GeneID" id="4393112"/>
<name>Q2GZA9_CHAGB</name>
<evidence type="ECO:0000313" key="3">
    <source>
        <dbReference type="EMBL" id="EAQ88518.1"/>
    </source>
</evidence>
<dbReference type="AlphaFoldDB" id="Q2GZA9"/>
<keyword evidence="2" id="KW-0732">Signal</keyword>
<accession>Q2GZA9</accession>
<evidence type="ECO:0000256" key="1">
    <source>
        <dbReference type="SAM" id="MobiDB-lite"/>
    </source>
</evidence>
<dbReference type="OrthoDB" id="5233988at2759"/>
<organism evidence="3 4">
    <name type="scientific">Chaetomium globosum (strain ATCC 6205 / CBS 148.51 / DSM 1962 / NBRC 6347 / NRRL 1970)</name>
    <name type="common">Soil fungus</name>
    <dbReference type="NCBI Taxonomy" id="306901"/>
    <lineage>
        <taxon>Eukaryota</taxon>
        <taxon>Fungi</taxon>
        <taxon>Dikarya</taxon>
        <taxon>Ascomycota</taxon>
        <taxon>Pezizomycotina</taxon>
        <taxon>Sordariomycetes</taxon>
        <taxon>Sordariomycetidae</taxon>
        <taxon>Sordariales</taxon>
        <taxon>Chaetomiaceae</taxon>
        <taxon>Chaetomium</taxon>
    </lineage>
</organism>